<gene>
    <name evidence="2" type="ORF">CLV28_2272</name>
</gene>
<proteinExistence type="predicted"/>
<dbReference type="AlphaFoldDB" id="A0A2M9CEQ9"/>
<accession>A0A2M9CEQ9</accession>
<name>A0A2M9CEQ9_9CELL</name>
<keyword evidence="1" id="KW-0812">Transmembrane</keyword>
<keyword evidence="1" id="KW-1133">Transmembrane helix</keyword>
<protein>
    <submittedName>
        <fullName evidence="2">Uncharacterized protein</fullName>
    </submittedName>
</protein>
<comment type="caution">
    <text evidence="2">The sequence shown here is derived from an EMBL/GenBank/DDBJ whole genome shotgun (WGS) entry which is preliminary data.</text>
</comment>
<dbReference type="EMBL" id="PGFE01000003">
    <property type="protein sequence ID" value="PJJ70436.1"/>
    <property type="molecule type" value="Genomic_DNA"/>
</dbReference>
<sequence length="175" mass="18486">MPRFAGGDARGTGRVPGHECNDPVHFTRLRWHGPGVRVLMDSREIQTFEGVPVTRTIVTASLVAVLGGALVGTLAALWQPWLALAALVLLAAAAVVLAVRLDRVLRHEERSARVVALRGRWHAVTARADDADVVPLTTDPVPADDSSPAAASARIDLHPAAAPLAEPSLAMRRGA</sequence>
<evidence type="ECO:0000256" key="1">
    <source>
        <dbReference type="SAM" id="Phobius"/>
    </source>
</evidence>
<organism evidence="2 3">
    <name type="scientific">Sediminihabitans luteus</name>
    <dbReference type="NCBI Taxonomy" id="1138585"/>
    <lineage>
        <taxon>Bacteria</taxon>
        <taxon>Bacillati</taxon>
        <taxon>Actinomycetota</taxon>
        <taxon>Actinomycetes</taxon>
        <taxon>Micrococcales</taxon>
        <taxon>Cellulomonadaceae</taxon>
        <taxon>Sediminihabitans</taxon>
    </lineage>
</organism>
<keyword evidence="1" id="KW-0472">Membrane</keyword>
<keyword evidence="3" id="KW-1185">Reference proteome</keyword>
<evidence type="ECO:0000313" key="2">
    <source>
        <dbReference type="EMBL" id="PJJ70436.1"/>
    </source>
</evidence>
<feature type="transmembrane region" description="Helical" evidence="1">
    <location>
        <begin position="53"/>
        <end position="75"/>
    </location>
</feature>
<reference evidence="2 3" key="1">
    <citation type="submission" date="2017-11" db="EMBL/GenBank/DDBJ databases">
        <title>Genomic Encyclopedia of Archaeal and Bacterial Type Strains, Phase II (KMG-II): From Individual Species to Whole Genera.</title>
        <authorList>
            <person name="Goeker M."/>
        </authorList>
    </citation>
    <scope>NUCLEOTIDE SEQUENCE [LARGE SCALE GENOMIC DNA]</scope>
    <source>
        <strain evidence="2 3">DSM 25478</strain>
    </source>
</reference>
<dbReference type="Proteomes" id="UP000231693">
    <property type="component" value="Unassembled WGS sequence"/>
</dbReference>
<evidence type="ECO:0000313" key="3">
    <source>
        <dbReference type="Proteomes" id="UP000231693"/>
    </source>
</evidence>
<feature type="transmembrane region" description="Helical" evidence="1">
    <location>
        <begin position="81"/>
        <end position="101"/>
    </location>
</feature>